<evidence type="ECO:0000256" key="2">
    <source>
        <dbReference type="ARBA" id="ARBA00019841"/>
    </source>
</evidence>
<dbReference type="Proteomes" id="UP001209681">
    <property type="component" value="Unassembled WGS sequence"/>
</dbReference>
<evidence type="ECO:0000313" key="9">
    <source>
        <dbReference type="EMBL" id="MCW7754215.1"/>
    </source>
</evidence>
<dbReference type="EMBL" id="JAPFPW010000009">
    <property type="protein sequence ID" value="MCW7754215.1"/>
    <property type="molecule type" value="Genomic_DNA"/>
</dbReference>
<sequence>MTLPPPSFRHTPDGASSKNGLLWHLRSVHDDVIERLVRASGCLPLTATIMAGRGFTGIRSLRDFLYPSIQKLPNPDTLQDLNRASDRIAQAITQRESIVVFGDYDADGITSTALLYGFLSRLNAKTAFHLPHREKEGYGLKASHIPAFTQTGTRLIITVDCGISSHEAIREARKAGIDVVITDHHRPGPELPDAIAVVNPQRIDCPSGLRQMAGVGVAFYLVMAIRKKLRESGFWQHTLPEPSLLPETDLVAIGTIADLVPLTGVNRILVHAGITVIRKNPRPGIQALCRVAGIHSEAIDSESIAFRLAPRINAAGRMAHPELAARLLCAPDLETAMPLALELDRLNTARQNEENRIFIPITDELEKKPSLSNQPALILHSEDWSPGVIGIVASRLVRRYHKPALLIAMKDGYGQASGRSIPGIDLYATLTHCSALLEQYGGHSMAAGFRISHKNLAAFQKHFCSLLHPCHNSIGIPPPIMADALVTLDSLTPLLLSEIEALGPFGMENPAPIFAAKNLEVISCTPMGQQGNHRRLVLRQPTCIRTQKMPAVVFGVNKNSYFPRHLETCLFRIRKEWGQTDSVQIQIEAWC</sequence>
<proteinExistence type="inferred from homology"/>
<dbReference type="InterPro" id="IPR041122">
    <property type="entry name" value="RecJ_OB"/>
</dbReference>
<organism evidence="9 10">
    <name type="scientific">Desulfobotulus pelophilus</name>
    <dbReference type="NCBI Taxonomy" id="2823377"/>
    <lineage>
        <taxon>Bacteria</taxon>
        <taxon>Pseudomonadati</taxon>
        <taxon>Thermodesulfobacteriota</taxon>
        <taxon>Desulfobacteria</taxon>
        <taxon>Desulfobacterales</taxon>
        <taxon>Desulfobacteraceae</taxon>
        <taxon>Desulfobotulus</taxon>
    </lineage>
</organism>
<dbReference type="RefSeq" id="WP_265425134.1">
    <property type="nucleotide sequence ID" value="NZ_JAPFPW010000009.1"/>
</dbReference>
<protein>
    <recommendedName>
        <fullName evidence="2">Single-stranded-DNA-specific exonuclease RecJ</fullName>
    </recommendedName>
</protein>
<dbReference type="PANTHER" id="PTHR30255">
    <property type="entry name" value="SINGLE-STRANDED-DNA-SPECIFIC EXONUCLEASE RECJ"/>
    <property type="match status" value="1"/>
</dbReference>
<dbReference type="InterPro" id="IPR004610">
    <property type="entry name" value="RecJ"/>
</dbReference>
<accession>A0ABT3N9V4</accession>
<evidence type="ECO:0000259" key="8">
    <source>
        <dbReference type="Pfam" id="PF17768"/>
    </source>
</evidence>
<keyword evidence="5 9" id="KW-0269">Exonuclease</keyword>
<gene>
    <name evidence="9" type="primary">recJ</name>
    <name evidence="9" type="ORF">OOT00_09470</name>
</gene>
<dbReference type="Pfam" id="PF01368">
    <property type="entry name" value="DHH"/>
    <property type="match status" value="1"/>
</dbReference>
<feature type="domain" description="DDH" evidence="6">
    <location>
        <begin position="97"/>
        <end position="230"/>
    </location>
</feature>
<keyword evidence="4" id="KW-0378">Hydrolase</keyword>
<evidence type="ECO:0000256" key="3">
    <source>
        <dbReference type="ARBA" id="ARBA00022722"/>
    </source>
</evidence>
<dbReference type="InterPro" id="IPR038763">
    <property type="entry name" value="DHH_sf"/>
</dbReference>
<keyword evidence="10" id="KW-1185">Reference proteome</keyword>
<dbReference type="Pfam" id="PF17768">
    <property type="entry name" value="RecJ_OB"/>
    <property type="match status" value="1"/>
</dbReference>
<evidence type="ECO:0000256" key="1">
    <source>
        <dbReference type="ARBA" id="ARBA00005915"/>
    </source>
</evidence>
<name>A0ABT3N9V4_9BACT</name>
<dbReference type="InterPro" id="IPR001667">
    <property type="entry name" value="DDH_dom"/>
</dbReference>
<dbReference type="NCBIfam" id="TIGR00644">
    <property type="entry name" value="recJ"/>
    <property type="match status" value="1"/>
</dbReference>
<dbReference type="Gene3D" id="3.10.310.30">
    <property type="match status" value="1"/>
</dbReference>
<keyword evidence="3" id="KW-0540">Nuclease</keyword>
<comment type="similarity">
    <text evidence="1">Belongs to the RecJ family.</text>
</comment>
<evidence type="ECO:0000259" key="7">
    <source>
        <dbReference type="Pfam" id="PF02272"/>
    </source>
</evidence>
<dbReference type="SUPFAM" id="SSF64182">
    <property type="entry name" value="DHH phosphoesterases"/>
    <property type="match status" value="1"/>
</dbReference>
<dbReference type="PANTHER" id="PTHR30255:SF2">
    <property type="entry name" value="SINGLE-STRANDED-DNA-SPECIFIC EXONUCLEASE RECJ"/>
    <property type="match status" value="1"/>
</dbReference>
<dbReference type="InterPro" id="IPR003156">
    <property type="entry name" value="DHHA1_dom"/>
</dbReference>
<dbReference type="Gene3D" id="3.90.1640.30">
    <property type="match status" value="1"/>
</dbReference>
<evidence type="ECO:0000313" key="10">
    <source>
        <dbReference type="Proteomes" id="UP001209681"/>
    </source>
</evidence>
<comment type="caution">
    <text evidence="9">The sequence shown here is derived from an EMBL/GenBank/DDBJ whole genome shotgun (WGS) entry which is preliminary data.</text>
</comment>
<evidence type="ECO:0000256" key="4">
    <source>
        <dbReference type="ARBA" id="ARBA00022801"/>
    </source>
</evidence>
<dbReference type="InterPro" id="IPR051673">
    <property type="entry name" value="SSDNA_exonuclease_RecJ"/>
</dbReference>
<feature type="domain" description="DHHA1" evidence="7">
    <location>
        <begin position="375"/>
        <end position="466"/>
    </location>
</feature>
<dbReference type="GO" id="GO:0004527">
    <property type="term" value="F:exonuclease activity"/>
    <property type="evidence" value="ECO:0007669"/>
    <property type="project" value="UniProtKB-KW"/>
</dbReference>
<evidence type="ECO:0000256" key="5">
    <source>
        <dbReference type="ARBA" id="ARBA00022839"/>
    </source>
</evidence>
<reference evidence="9 10" key="1">
    <citation type="submission" date="2022-11" db="EMBL/GenBank/DDBJ databases">
        <title>Desulfobotulus tamanensis H1 sp. nov. - anaerobic, alkaliphilic, sulphate reducing bacterium isolated from terrestrial mud volcano.</title>
        <authorList>
            <person name="Frolova A."/>
            <person name="Merkel A.Y."/>
            <person name="Slobodkin A.I."/>
        </authorList>
    </citation>
    <scope>NUCLEOTIDE SEQUENCE [LARGE SCALE GENOMIC DNA]</scope>
    <source>
        <strain evidence="9 10">H1</strain>
    </source>
</reference>
<feature type="domain" description="RecJ OB" evidence="8">
    <location>
        <begin position="483"/>
        <end position="588"/>
    </location>
</feature>
<dbReference type="Pfam" id="PF02272">
    <property type="entry name" value="DHHA1"/>
    <property type="match status" value="1"/>
</dbReference>
<evidence type="ECO:0000259" key="6">
    <source>
        <dbReference type="Pfam" id="PF01368"/>
    </source>
</evidence>